<feature type="compositionally biased region" description="Polar residues" evidence="1">
    <location>
        <begin position="1236"/>
        <end position="1245"/>
    </location>
</feature>
<feature type="compositionally biased region" description="Polar residues" evidence="1">
    <location>
        <begin position="1009"/>
        <end position="1022"/>
    </location>
</feature>
<dbReference type="EMBL" id="JANPWB010000010">
    <property type="protein sequence ID" value="KAJ1138465.1"/>
    <property type="molecule type" value="Genomic_DNA"/>
</dbReference>
<feature type="compositionally biased region" description="Polar residues" evidence="1">
    <location>
        <begin position="979"/>
        <end position="990"/>
    </location>
</feature>
<dbReference type="AlphaFoldDB" id="A0AAV7QE63"/>
<dbReference type="Proteomes" id="UP001066276">
    <property type="component" value="Chromosome 6"/>
</dbReference>
<sequence length="1274" mass="139032">MRSGRTPGSPKARLRPGRLHPNGSRVQEPCAFQLAHIVENIATQLATLLITSAALLVKNASFQALGNKKKSTLCGTLRSGFCFFSIDCRSLASHQQHDYDIDGGLPSFSYGDESGTATLKARPRVRPFLPFSSNNTHEIHGLAVPTPSVPFAFVDNTSLGYGKNVNGNYRMYSSVGDLRTSHYSDEQRDDDDIPPPPSMPPPPPPTNIVPPPPPFQGKPPSPSFMSPTSPSPPDFIPPTPVAAPSVCPPPLPPMSPPAPPLMTPPAPPPKVPPAPPPVAPPAPPLPTVLSEQSRMVPPAPPLIVLPPPAAPTPSFAHAPLPPQNVSKWKSETGLNSLKSNMSPNEINQIPSNGALYPSPLKPKLNVEPLATLPKSFKVPPPAPARTSSIVPQEKKDISYDEPDSESKKSLARSPVPSSFNPKAEAKLLFPAGPDHISFKEAISKRRSMIMMEEPSSPTSLEPNETPKPVIKGPPAPSVEHEKNLDLKINSLTMDTIKTTGKPQNNNKTEVPNSSNDQWLTAHTNSKQPSGVDKLKNDLENLMSNKGEHFSTQQKRIDVKADVQRSDNFNSPKLMERAIPPLPLMGANGKISHDLKTIVPSPPDLFKDKSQNPQEDVSLLKDNLNRVLLMPKNEDKLRDSSTNARQRLDVNKESDNFGSCLVNKGEPKIPKPPLKIAPLPPLPRDNENKDGVYRTSNLIASNRIGDIVLPPPDYVQSSSHPASPTLTSIPKSQVSALVSLPSSTEVFTPTKVPPNSNETSLQQYKPHHGRLVSVNSMPSMTTLTQAHEEPASPSISWDSVSTSSETSHFYSISDEPQKSQNESIELKHPVTGETVEAGSPMALLLAAKERAQKAKLSKCREHRNLSESSSSVKPEAKAAIFRPSNSTTNSFVVMPKSAPLMLDKKDNTISDTYSGRMPTSMEQPQADPKPLISPSEKLLNRLSLRNDESLSQKDDNRGQVLGLQQQTVSSSNAHLNNTSDVQISSFTSPTPFTVMGNKNWRDPGQLDLGRNSQIQSFPQSSGDLHQKETKDLQVSSFASPTPYSVVNDYSDQDCNVDVIPPPPEFRNDHFVTSCQKSEASQNDFNPMSHTPVRVQAFTMNAESNRSRFDHNSLPQAPLVSQTTSNQRTYTPYSSYNSTSFPNELQNRSLIKKRLYMPEPENPQSYGRAPGTSRFQMSNIPYNSNIGHYSSTHDSDARRFNTASRTSMQRRTSMEVPGRSMLPTSVVKEVTQIAQNRDYSHGQTAARTSLGGSGTTFTVRPGTRQPISYMQQGGTR</sequence>
<reference evidence="2" key="1">
    <citation type="journal article" date="2022" name="bioRxiv">
        <title>Sequencing and chromosome-scale assembly of the giantPleurodeles waltlgenome.</title>
        <authorList>
            <person name="Brown T."/>
            <person name="Elewa A."/>
            <person name="Iarovenko S."/>
            <person name="Subramanian E."/>
            <person name="Araus A.J."/>
            <person name="Petzold A."/>
            <person name="Susuki M."/>
            <person name="Suzuki K.-i.T."/>
            <person name="Hayashi T."/>
            <person name="Toyoda A."/>
            <person name="Oliveira C."/>
            <person name="Osipova E."/>
            <person name="Leigh N.D."/>
            <person name="Simon A."/>
            <person name="Yun M.H."/>
        </authorList>
    </citation>
    <scope>NUCLEOTIDE SEQUENCE</scope>
    <source>
        <strain evidence="2">20211129_DDA</strain>
        <tissue evidence="2">Liver</tissue>
    </source>
</reference>
<feature type="region of interest" description="Disordered" evidence="1">
    <location>
        <begin position="979"/>
        <end position="1027"/>
    </location>
</feature>
<keyword evidence="3" id="KW-1185">Reference proteome</keyword>
<feature type="region of interest" description="Disordered" evidence="1">
    <location>
        <begin position="903"/>
        <end position="932"/>
    </location>
</feature>
<feature type="compositionally biased region" description="Basic and acidic residues" evidence="1">
    <location>
        <begin position="392"/>
        <end position="408"/>
    </location>
</feature>
<feature type="compositionally biased region" description="Pro residues" evidence="1">
    <location>
        <begin position="669"/>
        <end position="682"/>
    </location>
</feature>
<proteinExistence type="predicted"/>
<feature type="region of interest" description="Disordered" evidence="1">
    <location>
        <begin position="452"/>
        <end position="482"/>
    </location>
</feature>
<feature type="region of interest" description="Disordered" evidence="1">
    <location>
        <begin position="373"/>
        <end position="420"/>
    </location>
</feature>
<feature type="compositionally biased region" description="Polar residues" evidence="1">
    <location>
        <begin position="1111"/>
        <end position="1126"/>
    </location>
</feature>
<feature type="compositionally biased region" description="Pro residues" evidence="1">
    <location>
        <begin position="229"/>
        <end position="286"/>
    </location>
</feature>
<evidence type="ECO:0000256" key="1">
    <source>
        <dbReference type="SAM" id="MobiDB-lite"/>
    </source>
</evidence>
<feature type="region of interest" description="Disordered" evidence="1">
    <location>
        <begin position="181"/>
        <end position="293"/>
    </location>
</feature>
<name>A0AAV7QE63_PLEWA</name>
<accession>A0AAV7QE63</accession>
<feature type="region of interest" description="Disordered" evidence="1">
    <location>
        <begin position="1"/>
        <end position="24"/>
    </location>
</feature>
<feature type="compositionally biased region" description="Polar residues" evidence="1">
    <location>
        <begin position="496"/>
        <end position="528"/>
    </location>
</feature>
<feature type="compositionally biased region" description="Pro residues" evidence="1">
    <location>
        <begin position="194"/>
        <end position="222"/>
    </location>
</feature>
<dbReference type="PANTHER" id="PTHR35077:SF2">
    <property type="entry name" value="SIMILAR TO AI661453 PROTEIN"/>
    <property type="match status" value="1"/>
</dbReference>
<feature type="region of interest" description="Disordered" evidence="1">
    <location>
        <begin position="496"/>
        <end position="531"/>
    </location>
</feature>
<gene>
    <name evidence="2" type="ORF">NDU88_004849</name>
</gene>
<feature type="region of interest" description="Disordered" evidence="1">
    <location>
        <begin position="857"/>
        <end position="877"/>
    </location>
</feature>
<evidence type="ECO:0000313" key="3">
    <source>
        <dbReference type="Proteomes" id="UP001066276"/>
    </source>
</evidence>
<feature type="region of interest" description="Disordered" evidence="1">
    <location>
        <begin position="661"/>
        <end position="688"/>
    </location>
</feature>
<feature type="compositionally biased region" description="Polar residues" evidence="1">
    <location>
        <begin position="1263"/>
        <end position="1274"/>
    </location>
</feature>
<evidence type="ECO:0000313" key="2">
    <source>
        <dbReference type="EMBL" id="KAJ1138465.1"/>
    </source>
</evidence>
<protein>
    <submittedName>
        <fullName evidence="2">Uncharacterized protein</fullName>
    </submittedName>
</protein>
<feature type="region of interest" description="Disordered" evidence="1">
    <location>
        <begin position="1236"/>
        <end position="1274"/>
    </location>
</feature>
<comment type="caution">
    <text evidence="2">The sequence shown here is derived from an EMBL/GenBank/DDBJ whole genome shotgun (WGS) entry which is preliminary data.</text>
</comment>
<dbReference type="PANTHER" id="PTHR35077">
    <property type="entry name" value="SIMILAR TO AI661453 PROTEIN"/>
    <property type="match status" value="1"/>
</dbReference>
<organism evidence="2 3">
    <name type="scientific">Pleurodeles waltl</name>
    <name type="common">Iberian ribbed newt</name>
    <dbReference type="NCBI Taxonomy" id="8319"/>
    <lineage>
        <taxon>Eukaryota</taxon>
        <taxon>Metazoa</taxon>
        <taxon>Chordata</taxon>
        <taxon>Craniata</taxon>
        <taxon>Vertebrata</taxon>
        <taxon>Euteleostomi</taxon>
        <taxon>Amphibia</taxon>
        <taxon>Batrachia</taxon>
        <taxon>Caudata</taxon>
        <taxon>Salamandroidea</taxon>
        <taxon>Salamandridae</taxon>
        <taxon>Pleurodelinae</taxon>
        <taxon>Pleurodeles</taxon>
    </lineage>
</organism>
<feature type="region of interest" description="Disordered" evidence="1">
    <location>
        <begin position="1105"/>
        <end position="1126"/>
    </location>
</feature>